<organism evidence="4 5">
    <name type="scientific">candidate division WS6 bacterium OLB21</name>
    <dbReference type="NCBI Taxonomy" id="1617427"/>
    <lineage>
        <taxon>Bacteria</taxon>
        <taxon>Candidatus Dojkabacteria</taxon>
    </lineage>
</organism>
<evidence type="ECO:0000259" key="2">
    <source>
        <dbReference type="Pfam" id="PF00534"/>
    </source>
</evidence>
<dbReference type="InterPro" id="IPR001296">
    <property type="entry name" value="Glyco_trans_1"/>
</dbReference>
<sequence>MYGVDLFEEVIKYAARATEITANNPHDVIHAHDWMTAQAAINARSVSNKPFILHIHSTEIERTAGSPHPIIFNYEKDGMLKADKIIAVSERTKEIISDSYGIDRNKIEVVHNSVDDCSTNLDSNTIPENVSPSVLFLARLAPSKGADYLLRAGQKVIQVMPDVKFIFIGKGSMKDELVDLSRELGIEDNVIFPGFLNHEQVDMAYKRASLFVMPSISEPFGITALEAIRNGTPVLMSKQSGAGEVVRNVLKVDFWDTDEMANKIMAVIKHKTLASELRKNSINELQRLNWEQQTEKIIQIYHTL</sequence>
<dbReference type="Gene3D" id="3.40.50.2000">
    <property type="entry name" value="Glycogen Phosphorylase B"/>
    <property type="match status" value="2"/>
</dbReference>
<accession>A0A136KF27</accession>
<dbReference type="PANTHER" id="PTHR46401:SF2">
    <property type="entry name" value="GLYCOSYLTRANSFERASE WBBK-RELATED"/>
    <property type="match status" value="1"/>
</dbReference>
<dbReference type="Pfam" id="PF13439">
    <property type="entry name" value="Glyco_transf_4"/>
    <property type="match status" value="1"/>
</dbReference>
<gene>
    <name evidence="4" type="ORF">UZ20_WS6002001056</name>
</gene>
<dbReference type="STRING" id="1617427.UZ20_WS6002001056"/>
<feature type="domain" description="Glycosyl transferase family 1" evidence="2">
    <location>
        <begin position="132"/>
        <end position="282"/>
    </location>
</feature>
<dbReference type="CDD" id="cd03801">
    <property type="entry name" value="GT4_PimA-like"/>
    <property type="match status" value="1"/>
</dbReference>
<dbReference type="GO" id="GO:0009103">
    <property type="term" value="P:lipopolysaccharide biosynthetic process"/>
    <property type="evidence" value="ECO:0007669"/>
    <property type="project" value="TreeGrafter"/>
</dbReference>
<keyword evidence="1 4" id="KW-0808">Transferase</keyword>
<dbReference type="PANTHER" id="PTHR46401">
    <property type="entry name" value="GLYCOSYLTRANSFERASE WBBK-RELATED"/>
    <property type="match status" value="1"/>
</dbReference>
<evidence type="ECO:0000256" key="1">
    <source>
        <dbReference type="ARBA" id="ARBA00022679"/>
    </source>
</evidence>
<evidence type="ECO:0000313" key="4">
    <source>
        <dbReference type="EMBL" id="KXK07933.1"/>
    </source>
</evidence>
<name>A0A136KF27_9BACT</name>
<dbReference type="EC" id="2.4.1.11" evidence="4"/>
<dbReference type="GO" id="GO:0004373">
    <property type="term" value="F:alpha-1,4-glucan glucosyltransferase (UDP-glucose donor) activity"/>
    <property type="evidence" value="ECO:0007669"/>
    <property type="project" value="UniProtKB-EC"/>
</dbReference>
<keyword evidence="4" id="KW-0328">Glycosyltransferase</keyword>
<dbReference type="Proteomes" id="UP000070449">
    <property type="component" value="Unassembled WGS sequence"/>
</dbReference>
<comment type="caution">
    <text evidence="4">The sequence shown here is derived from an EMBL/GenBank/DDBJ whole genome shotgun (WGS) entry which is preliminary data.</text>
</comment>
<protein>
    <submittedName>
        <fullName evidence="4">Glycogen synthase</fullName>
        <ecNumber evidence="4">2.4.1.11</ecNumber>
    </submittedName>
</protein>
<feature type="domain" description="Glycosyltransferase subfamily 4-like N-terminal" evidence="3">
    <location>
        <begin position="12"/>
        <end position="115"/>
    </location>
</feature>
<dbReference type="InterPro" id="IPR028098">
    <property type="entry name" value="Glyco_trans_4-like_N"/>
</dbReference>
<dbReference type="AlphaFoldDB" id="A0A136KF27"/>
<dbReference type="SUPFAM" id="SSF53756">
    <property type="entry name" value="UDP-Glycosyltransferase/glycogen phosphorylase"/>
    <property type="match status" value="1"/>
</dbReference>
<evidence type="ECO:0000259" key="3">
    <source>
        <dbReference type="Pfam" id="PF13439"/>
    </source>
</evidence>
<reference evidence="4 5" key="1">
    <citation type="submission" date="2015-02" db="EMBL/GenBank/DDBJ databases">
        <title>Improved understanding of the partial-nitritation anammox process through 23 genomes representing the majority of the microbial community.</title>
        <authorList>
            <person name="Speth D.R."/>
            <person name="In T Zandt M."/>
            <person name="Guerrero Cruz S."/>
            <person name="Jetten M.S."/>
            <person name="Dutilh B.E."/>
        </authorList>
    </citation>
    <scope>NUCLEOTIDE SEQUENCE [LARGE SCALE GENOMIC DNA]</scope>
    <source>
        <strain evidence="4">OLB21</strain>
    </source>
</reference>
<proteinExistence type="predicted"/>
<dbReference type="EMBL" id="JYPD01000028">
    <property type="protein sequence ID" value="KXK07933.1"/>
    <property type="molecule type" value="Genomic_DNA"/>
</dbReference>
<dbReference type="Pfam" id="PF00534">
    <property type="entry name" value="Glycos_transf_1"/>
    <property type="match status" value="1"/>
</dbReference>
<evidence type="ECO:0000313" key="5">
    <source>
        <dbReference type="Proteomes" id="UP000070449"/>
    </source>
</evidence>